<gene>
    <name evidence="1" type="ORF">J2D73_19550</name>
</gene>
<dbReference type="Proteomes" id="UP000664771">
    <property type="component" value="Unassembled WGS sequence"/>
</dbReference>
<dbReference type="EMBL" id="JAFVMF010000039">
    <property type="protein sequence ID" value="MBO1361981.1"/>
    <property type="molecule type" value="Genomic_DNA"/>
</dbReference>
<sequence>MTPIQSAAISATASDRRALRLDPEGIALSTPTVAAEFDRWRRAWTRAWTGQARSRRDLIARARLAIADPNIMDHDETQRLARDVLAVLGAGGKRA</sequence>
<name>A0ABS3M1L7_9PROT</name>
<accession>A0ABS3M1L7</accession>
<protein>
    <submittedName>
        <fullName evidence="1">Uncharacterized protein</fullName>
    </submittedName>
</protein>
<dbReference type="RefSeq" id="WP_207884042.1">
    <property type="nucleotide sequence ID" value="NZ_JAFVMF010000039.1"/>
</dbReference>
<organism evidence="1 2">
    <name type="scientific">Acetobacter sacchari</name>
    <dbReference type="NCBI Taxonomy" id="2661687"/>
    <lineage>
        <taxon>Bacteria</taxon>
        <taxon>Pseudomonadati</taxon>
        <taxon>Pseudomonadota</taxon>
        <taxon>Alphaproteobacteria</taxon>
        <taxon>Acetobacterales</taxon>
        <taxon>Acetobacteraceae</taxon>
        <taxon>Acetobacter</taxon>
    </lineage>
</organism>
<reference evidence="1 2" key="1">
    <citation type="submission" date="2021-03" db="EMBL/GenBank/DDBJ databases">
        <title>The complete genome sequence of Acetobacter sacchari TBRC 11175.</title>
        <authorList>
            <person name="Charoenyingcharoen P."/>
            <person name="Yukphan P."/>
        </authorList>
    </citation>
    <scope>NUCLEOTIDE SEQUENCE [LARGE SCALE GENOMIC DNA]</scope>
    <source>
        <strain evidence="1 2">TBRC 11175</strain>
    </source>
</reference>
<evidence type="ECO:0000313" key="2">
    <source>
        <dbReference type="Proteomes" id="UP000664771"/>
    </source>
</evidence>
<comment type="caution">
    <text evidence="1">The sequence shown here is derived from an EMBL/GenBank/DDBJ whole genome shotgun (WGS) entry which is preliminary data.</text>
</comment>
<proteinExistence type="predicted"/>
<keyword evidence="2" id="KW-1185">Reference proteome</keyword>
<evidence type="ECO:0000313" key="1">
    <source>
        <dbReference type="EMBL" id="MBO1361981.1"/>
    </source>
</evidence>